<dbReference type="SUPFAM" id="SSF57501">
    <property type="entry name" value="Cystine-knot cytokines"/>
    <property type="match status" value="1"/>
</dbReference>
<dbReference type="GO" id="GO:0010611">
    <property type="term" value="P:regulation of cardiac muscle hypertrophy"/>
    <property type="evidence" value="ECO:0007669"/>
    <property type="project" value="UniProtKB-ARBA"/>
</dbReference>
<feature type="signal peptide" evidence="15">
    <location>
        <begin position="1"/>
        <end position="21"/>
    </location>
</feature>
<accession>A0A7J7EQ88</accession>
<dbReference type="GO" id="GO:0030509">
    <property type="term" value="P:BMP signaling pathway"/>
    <property type="evidence" value="ECO:0007669"/>
    <property type="project" value="TreeGrafter"/>
</dbReference>
<evidence type="ECO:0000256" key="13">
    <source>
        <dbReference type="ARBA" id="ARBA00070145"/>
    </source>
</evidence>
<dbReference type="OrthoDB" id="5987191at2759"/>
<dbReference type="EMBL" id="JACDTQ010002496">
    <property type="protein sequence ID" value="KAF5917960.1"/>
    <property type="molecule type" value="Genomic_DNA"/>
</dbReference>
<evidence type="ECO:0000256" key="5">
    <source>
        <dbReference type="ARBA" id="ARBA00022685"/>
    </source>
</evidence>
<dbReference type="PRINTS" id="PR00669">
    <property type="entry name" value="INHIBINA"/>
</dbReference>
<feature type="domain" description="TGF-beta family profile" evidence="16">
    <location>
        <begin position="313"/>
        <end position="424"/>
    </location>
</feature>
<reference evidence="17 18" key="1">
    <citation type="journal article" date="2020" name="Mol. Biol. Evol.">
        <title>Interspecific Gene Flow and the Evolution of Specialization in Black and White Rhinoceros.</title>
        <authorList>
            <person name="Moodley Y."/>
            <person name="Westbury M.V."/>
            <person name="Russo I.M."/>
            <person name="Gopalakrishnan S."/>
            <person name="Rakotoarivelo A."/>
            <person name="Olsen R.A."/>
            <person name="Prost S."/>
            <person name="Tunstall T."/>
            <person name="Ryder O.A."/>
            <person name="Dalen L."/>
            <person name="Bruford M.W."/>
        </authorList>
    </citation>
    <scope>NUCLEOTIDE SEQUENCE [LARGE SCALE GENOMIC DNA]</scope>
    <source>
        <strain evidence="17">SBR-YM</strain>
        <tissue evidence="17">Skin</tissue>
    </source>
</reference>
<keyword evidence="3" id="KW-0217">Developmental protein</keyword>
<feature type="chain" id="PRO_5029446967" description="Bone morphogenetic protein 10" evidence="15">
    <location>
        <begin position="22"/>
        <end position="424"/>
    </location>
</feature>
<comment type="function">
    <text evidence="11">Required for maintaining the proliferative activity of embryonic cardiomyocytes by preventing premature activation of the negative cell cycle regulator CDKN1C/p57KIP and maintaining the required expression levels of cardiogenic factors such as MEF2C and NKX2-5. Acts as a ligand for ACVRL1/ALK1, BMPR1A/ALK3 and BMPR1B/ALK6, leading to activation of SMAD1, SMAD5 and SMAD8 transcription factors. Inhibits endothelial cell migration and growth. May reduce cell migration and cell matrix adhesion in breast cancer cell lines.</text>
</comment>
<keyword evidence="6 15" id="KW-0732">Signal</keyword>
<dbReference type="PANTHER" id="PTHR11848">
    <property type="entry name" value="TGF-BETA FAMILY"/>
    <property type="match status" value="1"/>
</dbReference>
<evidence type="ECO:0000259" key="16">
    <source>
        <dbReference type="PROSITE" id="PS51362"/>
    </source>
</evidence>
<evidence type="ECO:0000256" key="2">
    <source>
        <dbReference type="ARBA" id="ARBA00006656"/>
    </source>
</evidence>
<dbReference type="GO" id="GO:0007155">
    <property type="term" value="P:cell adhesion"/>
    <property type="evidence" value="ECO:0007669"/>
    <property type="project" value="UniProtKB-KW"/>
</dbReference>
<evidence type="ECO:0000256" key="7">
    <source>
        <dbReference type="ARBA" id="ARBA00022889"/>
    </source>
</evidence>
<dbReference type="Gene3D" id="2.60.120.970">
    <property type="match status" value="1"/>
</dbReference>
<evidence type="ECO:0000313" key="18">
    <source>
        <dbReference type="Proteomes" id="UP000551758"/>
    </source>
</evidence>
<evidence type="ECO:0000256" key="3">
    <source>
        <dbReference type="ARBA" id="ARBA00022473"/>
    </source>
</evidence>
<keyword evidence="10" id="KW-0325">Glycoprotein</keyword>
<evidence type="ECO:0000256" key="1">
    <source>
        <dbReference type="ARBA" id="ARBA00004613"/>
    </source>
</evidence>
<evidence type="ECO:0000256" key="14">
    <source>
        <dbReference type="RuleBase" id="RU000354"/>
    </source>
</evidence>
<comment type="similarity">
    <text evidence="2 14">Belongs to the TGF-beta family.</text>
</comment>
<sequence length="424" mass="48053">MGSLALELCALFCLVAHLASGSPIMSLERSPLEEDMPLFDDVFSEQDGVDFNTLLQSMKNEFLKTLNLSDIPMQDSPKVDPPEYMLELYNKFATDRTSMPSANIIRSFKNEDLFSQPASFNGLRKYPLFFNVSIPHHEEVIMAELRLYTLVQRDRMMYDGVDRKITIYEVLEGKGDNEGERNMLVLVSGEIYGTNSEWETFDVTDAIRRWQKSGSSTHQLEVYIESTQDETGDTSRGQLEIDTSAQNKHDPLLVVFSDDQSSEKEGKEELSEMIAHEQFLELDNLGLDGFSSGPGEEALLQMRSNIIYDSTARIRRNAKGNYCKRTPLYIDFKEIGWDSWIIAPPGYEAYECRGVCNYPLAEHLTPTKHAIIQALVHLKNSQKASKACCVPTKLEPISILYLDKGVVTYKFKYEGMAVSECGCR</sequence>
<organism evidence="17 18">
    <name type="scientific">Diceros bicornis minor</name>
    <name type="common">South-central black rhinoceros</name>
    <dbReference type="NCBI Taxonomy" id="77932"/>
    <lineage>
        <taxon>Eukaryota</taxon>
        <taxon>Metazoa</taxon>
        <taxon>Chordata</taxon>
        <taxon>Craniata</taxon>
        <taxon>Vertebrata</taxon>
        <taxon>Euteleostomi</taxon>
        <taxon>Mammalia</taxon>
        <taxon>Eutheria</taxon>
        <taxon>Laurasiatheria</taxon>
        <taxon>Perissodactyla</taxon>
        <taxon>Rhinocerotidae</taxon>
        <taxon>Diceros</taxon>
    </lineage>
</organism>
<evidence type="ECO:0000256" key="11">
    <source>
        <dbReference type="ARBA" id="ARBA00057214"/>
    </source>
</evidence>
<dbReference type="CDD" id="cd19401">
    <property type="entry name" value="TGF_beta_BMP10"/>
    <property type="match status" value="1"/>
</dbReference>
<dbReference type="AlphaFoldDB" id="A0A7J7EQ88"/>
<dbReference type="Gene3D" id="2.10.90.10">
    <property type="entry name" value="Cystine-knot cytokines"/>
    <property type="match status" value="1"/>
</dbReference>
<dbReference type="GO" id="GO:0005125">
    <property type="term" value="F:cytokine activity"/>
    <property type="evidence" value="ECO:0007669"/>
    <property type="project" value="TreeGrafter"/>
</dbReference>
<keyword evidence="5" id="KW-0165">Cleavage on pair of basic residues</keyword>
<evidence type="ECO:0000256" key="8">
    <source>
        <dbReference type="ARBA" id="ARBA00023030"/>
    </source>
</evidence>
<evidence type="ECO:0000256" key="6">
    <source>
        <dbReference type="ARBA" id="ARBA00022729"/>
    </source>
</evidence>
<dbReference type="Pfam" id="PF00688">
    <property type="entry name" value="TGFb_propeptide"/>
    <property type="match status" value="1"/>
</dbReference>
<dbReference type="GO" id="GO:0008083">
    <property type="term" value="F:growth factor activity"/>
    <property type="evidence" value="ECO:0007669"/>
    <property type="project" value="UniProtKB-KW"/>
</dbReference>
<evidence type="ECO:0000256" key="12">
    <source>
        <dbReference type="ARBA" id="ARBA00065629"/>
    </source>
</evidence>
<dbReference type="FunFam" id="2.60.120.970:FF:000013">
    <property type="entry name" value="Bone morphogenetic protein 10"/>
    <property type="match status" value="1"/>
</dbReference>
<proteinExistence type="inferred from homology"/>
<dbReference type="PANTHER" id="PTHR11848:SF39">
    <property type="entry name" value="BONE MORPHOGENETIC PROTEIN 10"/>
    <property type="match status" value="1"/>
</dbReference>
<dbReference type="InterPro" id="IPR017948">
    <property type="entry name" value="TGFb_CS"/>
</dbReference>
<dbReference type="PROSITE" id="PS00250">
    <property type="entry name" value="TGF_BETA_1"/>
    <property type="match status" value="1"/>
</dbReference>
<dbReference type="SMART" id="SM00204">
    <property type="entry name" value="TGFB"/>
    <property type="match status" value="1"/>
</dbReference>
<evidence type="ECO:0000256" key="9">
    <source>
        <dbReference type="ARBA" id="ARBA00023157"/>
    </source>
</evidence>
<comment type="subcellular location">
    <subcellularLocation>
        <location evidence="1">Secreted</location>
    </subcellularLocation>
</comment>
<dbReference type="InterPro" id="IPR001111">
    <property type="entry name" value="TGF-b_propeptide"/>
</dbReference>
<keyword evidence="7" id="KW-0130">Cell adhesion</keyword>
<gene>
    <name evidence="17" type="ORF">HPG69_019766</name>
</gene>
<dbReference type="PROSITE" id="PS51362">
    <property type="entry name" value="TGF_BETA_2"/>
    <property type="match status" value="1"/>
</dbReference>
<keyword evidence="18" id="KW-1185">Reference proteome</keyword>
<dbReference type="GO" id="GO:0051240">
    <property type="term" value="P:positive regulation of multicellular organismal process"/>
    <property type="evidence" value="ECO:0007669"/>
    <property type="project" value="UniProtKB-ARBA"/>
</dbReference>
<keyword evidence="4" id="KW-0964">Secreted</keyword>
<name>A0A7J7EQ88_DICBM</name>
<keyword evidence="8 14" id="KW-0339">Growth factor</keyword>
<evidence type="ECO:0000256" key="10">
    <source>
        <dbReference type="ARBA" id="ARBA00023180"/>
    </source>
</evidence>
<evidence type="ECO:0000256" key="15">
    <source>
        <dbReference type="SAM" id="SignalP"/>
    </source>
</evidence>
<comment type="caution">
    <text evidence="17">The sequence shown here is derived from an EMBL/GenBank/DDBJ whole genome shotgun (WGS) entry which is preliminary data.</text>
</comment>
<dbReference type="InterPro" id="IPR015615">
    <property type="entry name" value="TGF-beta-rel"/>
</dbReference>
<dbReference type="InterPro" id="IPR001839">
    <property type="entry name" value="TGF-b_C"/>
</dbReference>
<dbReference type="Pfam" id="PF00019">
    <property type="entry name" value="TGF_beta"/>
    <property type="match status" value="1"/>
</dbReference>
<evidence type="ECO:0000313" key="17">
    <source>
        <dbReference type="EMBL" id="KAF5917960.1"/>
    </source>
</evidence>
<comment type="subunit">
    <text evidence="12">Homodimer; disulfide-linked. Interacts with FBN1 (via N-terminal domain) and FBN2. Interacts with ENG.</text>
</comment>
<dbReference type="Proteomes" id="UP000551758">
    <property type="component" value="Unassembled WGS sequence"/>
</dbReference>
<evidence type="ECO:0000256" key="4">
    <source>
        <dbReference type="ARBA" id="ARBA00022525"/>
    </source>
</evidence>
<dbReference type="GO" id="GO:0005615">
    <property type="term" value="C:extracellular space"/>
    <property type="evidence" value="ECO:0007669"/>
    <property type="project" value="TreeGrafter"/>
</dbReference>
<keyword evidence="9" id="KW-1015">Disulfide bond</keyword>
<protein>
    <recommendedName>
        <fullName evidence="13">Bone morphogenetic protein 10</fullName>
    </recommendedName>
</protein>
<dbReference type="InterPro" id="IPR029034">
    <property type="entry name" value="Cystine-knot_cytokine"/>
</dbReference>
<dbReference type="FunFam" id="2.10.90.10:FF:000001">
    <property type="entry name" value="Bone morphogenetic protein 4"/>
    <property type="match status" value="1"/>
</dbReference>